<dbReference type="RefSeq" id="WP_020933914.1">
    <property type="nucleotide sequence ID" value="NC_021915.1"/>
</dbReference>
<proteinExistence type="predicted"/>
<gene>
    <name evidence="1" type="ORF">B841_02480</name>
</gene>
<organism evidence="1 2">
    <name type="scientific">Corynebacterium maris DSM 45190</name>
    <dbReference type="NCBI Taxonomy" id="1224163"/>
    <lineage>
        <taxon>Bacteria</taxon>
        <taxon>Bacillati</taxon>
        <taxon>Actinomycetota</taxon>
        <taxon>Actinomycetes</taxon>
        <taxon>Mycobacteriales</taxon>
        <taxon>Corynebacteriaceae</taxon>
        <taxon>Corynebacterium</taxon>
    </lineage>
</organism>
<sequence length="227" mass="24497">MKDPTRIPDVLAALQRAWEGQPDLNLASLWGVVENHGIGWGSGDDELVAVLEALSRRHPARVTSPENVLVVADTARPLRRITVDPVGRRVTVRGADVRPATWNYREIRRLEVGMPAVITDAAGVDHRLGVLSGMTVSDYRPPTGLGGRARTAMGDLVVGARLIDGSLVIVSHGVDVFTPGRRDVAHTRHRYDKLLEVGIGAPLRFQPAAGGKPVALAEVELLFPVDQ</sequence>
<reference evidence="1 2" key="1">
    <citation type="submission" date="2012-11" db="EMBL/GenBank/DDBJ databases">
        <title>The complete genome sequence of Corynebacterium maris Coryn-1 (=DSM 45190).</title>
        <authorList>
            <person name="Schaffert L."/>
            <person name="Albersmeier A."/>
            <person name="Kalinowski J."/>
            <person name="Ruckert C."/>
        </authorList>
    </citation>
    <scope>NUCLEOTIDE SEQUENCE [LARGE SCALE GENOMIC DNA]</scope>
    <source>
        <strain evidence="2">Coryn-1</strain>
    </source>
</reference>
<dbReference type="eggNOG" id="ENOG5031ITU">
    <property type="taxonomic scope" value="Bacteria"/>
</dbReference>
<dbReference type="STRING" id="1224163.B841_02480"/>
<dbReference type="AlphaFoldDB" id="S5SS99"/>
<dbReference type="OrthoDB" id="4415055at2"/>
<dbReference type="PATRIC" id="fig|1224163.3.peg.500"/>
<protein>
    <submittedName>
        <fullName evidence="1">Uncharacterized protein</fullName>
    </submittedName>
</protein>
<name>S5SS99_9CORY</name>
<accession>S5SS99</accession>
<dbReference type="HOGENOM" id="CLU_090942_0_0_11"/>
<evidence type="ECO:0000313" key="1">
    <source>
        <dbReference type="EMBL" id="AGS33979.1"/>
    </source>
</evidence>
<dbReference type="Proteomes" id="UP000015388">
    <property type="component" value="Chromosome"/>
</dbReference>
<dbReference type="EMBL" id="CP003924">
    <property type="protein sequence ID" value="AGS33979.1"/>
    <property type="molecule type" value="Genomic_DNA"/>
</dbReference>
<keyword evidence="2" id="KW-1185">Reference proteome</keyword>
<dbReference type="KEGG" id="cmd:B841_02480"/>
<evidence type="ECO:0000313" key="2">
    <source>
        <dbReference type="Proteomes" id="UP000015388"/>
    </source>
</evidence>